<evidence type="ECO:0000313" key="3">
    <source>
        <dbReference type="Proteomes" id="UP000736787"/>
    </source>
</evidence>
<gene>
    <name evidence="2" type="ORF">PC117_g22833</name>
</gene>
<evidence type="ECO:0000313" key="2">
    <source>
        <dbReference type="EMBL" id="KAG2897141.1"/>
    </source>
</evidence>
<evidence type="ECO:0000256" key="1">
    <source>
        <dbReference type="SAM" id="MobiDB-lite"/>
    </source>
</evidence>
<dbReference type="EMBL" id="RCMK01001307">
    <property type="protein sequence ID" value="KAG2897141.1"/>
    <property type="molecule type" value="Genomic_DNA"/>
</dbReference>
<sequence length="79" mass="8855">METGLLTNESAVRRLQLNTTHRELVAEDVQRIRAGRAADGDHWQPTDTLDNREGTTTGEEGAIFYMKLENHYDTPPATA</sequence>
<accession>A0A8T1B9Q0</accession>
<organism evidence="2 3">
    <name type="scientific">Phytophthora cactorum</name>
    <dbReference type="NCBI Taxonomy" id="29920"/>
    <lineage>
        <taxon>Eukaryota</taxon>
        <taxon>Sar</taxon>
        <taxon>Stramenopiles</taxon>
        <taxon>Oomycota</taxon>
        <taxon>Peronosporomycetes</taxon>
        <taxon>Peronosporales</taxon>
        <taxon>Peronosporaceae</taxon>
        <taxon>Phytophthora</taxon>
    </lineage>
</organism>
<protein>
    <submittedName>
        <fullName evidence="2">Uncharacterized protein</fullName>
    </submittedName>
</protein>
<reference evidence="2" key="1">
    <citation type="submission" date="2018-10" db="EMBL/GenBank/DDBJ databases">
        <title>Effector identification in a new, highly contiguous assembly of the strawberry crown rot pathogen Phytophthora cactorum.</title>
        <authorList>
            <person name="Armitage A.D."/>
            <person name="Nellist C.F."/>
            <person name="Bates H."/>
            <person name="Vickerstaff R.J."/>
            <person name="Harrison R.J."/>
        </authorList>
    </citation>
    <scope>NUCLEOTIDE SEQUENCE</scope>
    <source>
        <strain evidence="2">4040</strain>
    </source>
</reference>
<feature type="region of interest" description="Disordered" evidence="1">
    <location>
        <begin position="36"/>
        <end position="58"/>
    </location>
</feature>
<dbReference type="AlphaFoldDB" id="A0A8T1B9Q0"/>
<dbReference type="Proteomes" id="UP000736787">
    <property type="component" value="Unassembled WGS sequence"/>
</dbReference>
<name>A0A8T1B9Q0_9STRA</name>
<comment type="caution">
    <text evidence="2">The sequence shown here is derived from an EMBL/GenBank/DDBJ whole genome shotgun (WGS) entry which is preliminary data.</text>
</comment>
<feature type="compositionally biased region" description="Basic and acidic residues" evidence="1">
    <location>
        <begin position="36"/>
        <end position="53"/>
    </location>
</feature>
<proteinExistence type="predicted"/>